<dbReference type="RefSeq" id="XP_031852423.1">
    <property type="nucleotide sequence ID" value="XM_031996532.1"/>
</dbReference>
<evidence type="ECO:0000256" key="9">
    <source>
        <dbReference type="ARBA" id="ARBA00023067"/>
    </source>
</evidence>
<name>A0A5E8BCS4_9ASCO</name>
<dbReference type="GO" id="GO:0005737">
    <property type="term" value="C:cytoplasm"/>
    <property type="evidence" value="ECO:0007669"/>
    <property type="project" value="UniProtKB-SubCell"/>
</dbReference>
<dbReference type="GO" id="GO:0051301">
    <property type="term" value="P:cell division"/>
    <property type="evidence" value="ECO:0007669"/>
    <property type="project" value="UniProtKB-KW"/>
</dbReference>
<feature type="region of interest" description="Disordered" evidence="11">
    <location>
        <begin position="112"/>
        <end position="142"/>
    </location>
</feature>
<evidence type="ECO:0000256" key="3">
    <source>
        <dbReference type="ARBA" id="ARBA00009471"/>
    </source>
</evidence>
<keyword evidence="10" id="KW-0131">Cell cycle</keyword>
<comment type="subcellular location">
    <subcellularLocation>
        <location evidence="1">Chromosome</location>
    </subcellularLocation>
    <subcellularLocation>
        <location evidence="2">Cytoplasm</location>
    </subcellularLocation>
</comment>
<evidence type="ECO:0000256" key="5">
    <source>
        <dbReference type="ARBA" id="ARBA00022454"/>
    </source>
</evidence>
<dbReference type="InterPro" id="IPR022816">
    <property type="entry name" value="Condensin_barren_su2"/>
</dbReference>
<sequence>MEDSNSFRALQCSSSESLDFERPYDWDLLFQEASSIDAKDDKIWINSLIDRFYWMDSLFENDKLSFQRTAYALDHCVKLYCTRIDLASQSTVQLLNNINVCFVNNKRRRQPTEVENDSDVHMESDSEDEIPQRQERRKGNKRSCTLAPNFDAIRDKARNENTFIGPLYYYLQSQFKEGSAKTLFLNSLSLGSNGAKILYGDDVLLNEKVSLKEERRREEIQREIDLRDADAPQINLRRVYRKFFQREGDLDIEYLTMCPSLPYLESLAKGTRMHPLEHNRIATQETTNVDFFEESTFERISFDYNMDWEDTNDDYNDNDNDAQPVDIVSNVLEAQSILNYENSGPVGNFELPTEHWRIQNIRSAMTGEERESLFLTRSRRIIRRRDSEPIEFIDFLDNDDTPFNEEEIFEEGNVQSRIPLDRYLAIRNVLTQIVETLDQNKFFKMFFREAPPIPNEEDSDEVSFDNNDYIYDIPDYNNSVSISLSDVNNNNVTMREIKCVKDTPLAYSKFSTYVNFLELKNTMDECLLASFASQDKNDENCRITGYYQLSDSFNEISHQVTAIFENDTELNPGKPTRATCFLALLSLANDYRLQLDPTRYHDNVIIKFQQN</sequence>
<evidence type="ECO:0000256" key="2">
    <source>
        <dbReference type="ARBA" id="ARBA00004496"/>
    </source>
</evidence>
<keyword evidence="13" id="KW-1185">Reference proteome</keyword>
<keyword evidence="5" id="KW-0158">Chromosome</keyword>
<organism evidence="12 13">
    <name type="scientific">Magnusiomyces paraingens</name>
    <dbReference type="NCBI Taxonomy" id="2606893"/>
    <lineage>
        <taxon>Eukaryota</taxon>
        <taxon>Fungi</taxon>
        <taxon>Dikarya</taxon>
        <taxon>Ascomycota</taxon>
        <taxon>Saccharomycotina</taxon>
        <taxon>Dipodascomycetes</taxon>
        <taxon>Dipodascales</taxon>
        <taxon>Dipodascaceae</taxon>
        <taxon>Magnusiomyces</taxon>
    </lineage>
</organism>
<feature type="compositionally biased region" description="Basic and acidic residues" evidence="11">
    <location>
        <begin position="118"/>
        <end position="134"/>
    </location>
</feature>
<keyword evidence="9" id="KW-0226">DNA condensation</keyword>
<evidence type="ECO:0000256" key="10">
    <source>
        <dbReference type="ARBA" id="ARBA00023306"/>
    </source>
</evidence>
<gene>
    <name evidence="12" type="ORF">SAPINGB_P001812</name>
</gene>
<accession>A0A5E8BCS4</accession>
<dbReference type="Pfam" id="PF05786">
    <property type="entry name" value="Cnd2"/>
    <property type="match status" value="1"/>
</dbReference>
<evidence type="ECO:0000256" key="6">
    <source>
        <dbReference type="ARBA" id="ARBA00022490"/>
    </source>
</evidence>
<dbReference type="Proteomes" id="UP000398389">
    <property type="component" value="Unassembled WGS sequence"/>
</dbReference>
<evidence type="ECO:0000256" key="11">
    <source>
        <dbReference type="SAM" id="MobiDB-lite"/>
    </source>
</evidence>
<dbReference type="EMBL" id="CABVLU010000002">
    <property type="protein sequence ID" value="VVT48505.1"/>
    <property type="molecule type" value="Genomic_DNA"/>
</dbReference>
<dbReference type="GO" id="GO:0007076">
    <property type="term" value="P:mitotic chromosome condensation"/>
    <property type="evidence" value="ECO:0007669"/>
    <property type="project" value="InterPro"/>
</dbReference>
<dbReference type="PANTHER" id="PTHR13108">
    <property type="entry name" value="CONDENSIN COMPLEX SUBUNIT 2"/>
    <property type="match status" value="1"/>
</dbReference>
<dbReference type="GO" id="GO:0003682">
    <property type="term" value="F:chromatin binding"/>
    <property type="evidence" value="ECO:0007669"/>
    <property type="project" value="TreeGrafter"/>
</dbReference>
<evidence type="ECO:0000313" key="12">
    <source>
        <dbReference type="EMBL" id="VVT48505.1"/>
    </source>
</evidence>
<protein>
    <recommendedName>
        <fullName evidence="4">Condensin complex subunit 2</fullName>
    </recommendedName>
</protein>
<evidence type="ECO:0000256" key="7">
    <source>
        <dbReference type="ARBA" id="ARBA00022618"/>
    </source>
</evidence>
<dbReference type="GO" id="GO:0000796">
    <property type="term" value="C:condensin complex"/>
    <property type="evidence" value="ECO:0007669"/>
    <property type="project" value="InterPro"/>
</dbReference>
<dbReference type="PANTHER" id="PTHR13108:SF9">
    <property type="entry name" value="CONDENSIN COMPLEX SUBUNIT 2"/>
    <property type="match status" value="1"/>
</dbReference>
<evidence type="ECO:0000256" key="8">
    <source>
        <dbReference type="ARBA" id="ARBA00022776"/>
    </source>
</evidence>
<evidence type="ECO:0000256" key="4">
    <source>
        <dbReference type="ARBA" id="ARBA00016065"/>
    </source>
</evidence>
<keyword evidence="6" id="KW-0963">Cytoplasm</keyword>
<dbReference type="GeneID" id="43580632"/>
<proteinExistence type="inferred from homology"/>
<keyword evidence="7" id="KW-0132">Cell division</keyword>
<comment type="similarity">
    <text evidence="3">Belongs to the CND2 (condensin subunit 2) family.</text>
</comment>
<reference evidence="12 13" key="1">
    <citation type="submission" date="2019-09" db="EMBL/GenBank/DDBJ databases">
        <authorList>
            <person name="Brejova B."/>
        </authorList>
    </citation>
    <scope>NUCLEOTIDE SEQUENCE [LARGE SCALE GENOMIC DNA]</scope>
</reference>
<evidence type="ECO:0000256" key="1">
    <source>
        <dbReference type="ARBA" id="ARBA00004286"/>
    </source>
</evidence>
<evidence type="ECO:0000313" key="13">
    <source>
        <dbReference type="Proteomes" id="UP000398389"/>
    </source>
</evidence>
<dbReference type="AlphaFoldDB" id="A0A5E8BCS4"/>
<keyword evidence="8" id="KW-0498">Mitosis</keyword>